<keyword evidence="2" id="KW-0808">Transferase</keyword>
<organism evidence="4 5">
    <name type="scientific">[Mycobacterium] manitobense</name>
    <dbReference type="NCBI Taxonomy" id="190147"/>
    <lineage>
        <taxon>Bacteria</taxon>
        <taxon>Bacillati</taxon>
        <taxon>Actinomycetota</taxon>
        <taxon>Actinomycetes</taxon>
        <taxon>Mycobacteriales</taxon>
        <taxon>Mycobacteriaceae</taxon>
        <taxon>Mycolicibacterium</taxon>
    </lineage>
</organism>
<evidence type="ECO:0000313" key="4">
    <source>
        <dbReference type="EMBL" id="MCV7172749.1"/>
    </source>
</evidence>
<accession>A0A9X2YRV2</accession>
<gene>
    <name evidence="4" type="ORF">H7I41_22770</name>
</gene>
<dbReference type="Proteomes" id="UP001140293">
    <property type="component" value="Unassembled WGS sequence"/>
</dbReference>
<dbReference type="RefSeq" id="WP_264014922.1">
    <property type="nucleotide sequence ID" value="NZ_JACKSJ010000202.1"/>
</dbReference>
<protein>
    <submittedName>
        <fullName evidence="4">Class I SAM-dependent methyltransferase</fullName>
    </submittedName>
</protein>
<dbReference type="GO" id="GO:0008171">
    <property type="term" value="F:O-methyltransferase activity"/>
    <property type="evidence" value="ECO:0007669"/>
    <property type="project" value="InterPro"/>
</dbReference>
<dbReference type="Pfam" id="PF01596">
    <property type="entry name" value="Methyltransf_3"/>
    <property type="match status" value="1"/>
</dbReference>
<dbReference type="PANTHER" id="PTHR10509:SF14">
    <property type="entry name" value="CAFFEOYL-COA O-METHYLTRANSFERASE 3-RELATED"/>
    <property type="match status" value="1"/>
</dbReference>
<dbReference type="Gene3D" id="3.40.50.150">
    <property type="entry name" value="Vaccinia Virus protein VP39"/>
    <property type="match status" value="1"/>
</dbReference>
<keyword evidence="3" id="KW-0949">S-adenosyl-L-methionine</keyword>
<evidence type="ECO:0000256" key="2">
    <source>
        <dbReference type="ARBA" id="ARBA00022679"/>
    </source>
</evidence>
<keyword evidence="5" id="KW-1185">Reference proteome</keyword>
<reference evidence="4" key="2">
    <citation type="journal article" date="2022" name="BMC Genomics">
        <title>Comparative genome analysis of mycobacteria focusing on tRNA and non-coding RNA.</title>
        <authorList>
            <person name="Behra P.R.K."/>
            <person name="Pettersson B.M.F."/>
            <person name="Ramesh M."/>
            <person name="Das S."/>
            <person name="Dasgupta S."/>
            <person name="Kirsebom L.A."/>
        </authorList>
    </citation>
    <scope>NUCLEOTIDE SEQUENCE</scope>
    <source>
        <strain evidence="4">DSM 44615</strain>
    </source>
</reference>
<dbReference type="PROSITE" id="PS51682">
    <property type="entry name" value="SAM_OMT_I"/>
    <property type="match status" value="1"/>
</dbReference>
<dbReference type="GO" id="GO:0008757">
    <property type="term" value="F:S-adenosylmethionine-dependent methyltransferase activity"/>
    <property type="evidence" value="ECO:0007669"/>
    <property type="project" value="TreeGrafter"/>
</dbReference>
<reference evidence="4" key="1">
    <citation type="submission" date="2020-07" db="EMBL/GenBank/DDBJ databases">
        <authorList>
            <person name="Pettersson B.M.F."/>
            <person name="Behra P.R.K."/>
            <person name="Ramesh M."/>
            <person name="Das S."/>
            <person name="Dasgupta S."/>
            <person name="Kirsebom L.A."/>
        </authorList>
    </citation>
    <scope>NUCLEOTIDE SEQUENCE</scope>
    <source>
        <strain evidence="4">DSM 44615</strain>
    </source>
</reference>
<dbReference type="SUPFAM" id="SSF53335">
    <property type="entry name" value="S-adenosyl-L-methionine-dependent methyltransferases"/>
    <property type="match status" value="1"/>
</dbReference>
<dbReference type="AlphaFoldDB" id="A0A9X2YRV2"/>
<keyword evidence="1 4" id="KW-0489">Methyltransferase</keyword>
<proteinExistence type="predicted"/>
<dbReference type="PANTHER" id="PTHR10509">
    <property type="entry name" value="O-METHYLTRANSFERASE-RELATED"/>
    <property type="match status" value="1"/>
</dbReference>
<comment type="caution">
    <text evidence="4">The sequence shown here is derived from an EMBL/GenBank/DDBJ whole genome shotgun (WGS) entry which is preliminary data.</text>
</comment>
<evidence type="ECO:0000313" key="5">
    <source>
        <dbReference type="Proteomes" id="UP001140293"/>
    </source>
</evidence>
<dbReference type="InterPro" id="IPR029063">
    <property type="entry name" value="SAM-dependent_MTases_sf"/>
</dbReference>
<dbReference type="InterPro" id="IPR050362">
    <property type="entry name" value="Cation-dep_OMT"/>
</dbReference>
<dbReference type="CDD" id="cd02440">
    <property type="entry name" value="AdoMet_MTases"/>
    <property type="match status" value="1"/>
</dbReference>
<name>A0A9X2YRV2_9MYCO</name>
<sequence length="277" mass="29959">MSVQSEQRRLPWAVTPSTILAAELEEVWRRLQTTPDVDAETLTRLARARDLAAGLDHYLDRCTTPESPALAELARRTQGAYWTDGLEAEMLSGHVEGQALKFLVHMTRATRVLEIGMFTGYSALAMAEALPADGVLVACEIDRHAAQFARRCFAASPSGKKITVAVAPAMETLGMLAERARHDELQAFDLVFIDADKAGYLGYLEVLLDSDLLAPGAVIAVDNTLMQGQPYAVSGEPTANGAAIASFNAAVAADPRVEQVLLPVRDGITLIRRADDW</sequence>
<evidence type="ECO:0000256" key="1">
    <source>
        <dbReference type="ARBA" id="ARBA00022603"/>
    </source>
</evidence>
<evidence type="ECO:0000256" key="3">
    <source>
        <dbReference type="ARBA" id="ARBA00022691"/>
    </source>
</evidence>
<dbReference type="InterPro" id="IPR002935">
    <property type="entry name" value="SAM_O-MeTrfase"/>
</dbReference>
<dbReference type="GO" id="GO:0032259">
    <property type="term" value="P:methylation"/>
    <property type="evidence" value="ECO:0007669"/>
    <property type="project" value="UniProtKB-KW"/>
</dbReference>
<dbReference type="EMBL" id="JACKSJ010000202">
    <property type="protein sequence ID" value="MCV7172749.1"/>
    <property type="molecule type" value="Genomic_DNA"/>
</dbReference>